<keyword evidence="4" id="KW-1185">Reference proteome</keyword>
<dbReference type="InParanoid" id="A0A1Y1UKD4"/>
<evidence type="ECO:0000313" key="4">
    <source>
        <dbReference type="Proteomes" id="UP000193218"/>
    </source>
</evidence>
<name>A0A1Y1UKD4_9TREE</name>
<dbReference type="AlphaFoldDB" id="A0A1Y1UKD4"/>
<feature type="signal peptide" evidence="2">
    <location>
        <begin position="1"/>
        <end position="22"/>
    </location>
</feature>
<comment type="caution">
    <text evidence="3">The sequence shown here is derived from an EMBL/GenBank/DDBJ whole genome shotgun (WGS) entry which is preliminary data.</text>
</comment>
<gene>
    <name evidence="3" type="ORF">BD324DRAFT_680502</name>
</gene>
<evidence type="ECO:0000313" key="3">
    <source>
        <dbReference type="EMBL" id="ORX37585.1"/>
    </source>
</evidence>
<reference evidence="3 4" key="1">
    <citation type="submission" date="2017-03" db="EMBL/GenBank/DDBJ databases">
        <title>Widespread Adenine N6-methylation of Active Genes in Fungi.</title>
        <authorList>
            <consortium name="DOE Joint Genome Institute"/>
            <person name="Mondo S.J."/>
            <person name="Dannebaum R.O."/>
            <person name="Kuo R.C."/>
            <person name="Louie K.B."/>
            <person name="Bewick A.J."/>
            <person name="Labutti K."/>
            <person name="Haridas S."/>
            <person name="Kuo A."/>
            <person name="Salamov A."/>
            <person name="Ahrendt S.R."/>
            <person name="Lau R."/>
            <person name="Bowen B.P."/>
            <person name="Lipzen A."/>
            <person name="Sullivan W."/>
            <person name="Andreopoulos W.B."/>
            <person name="Clum A."/>
            <person name="Lindquist E."/>
            <person name="Daum C."/>
            <person name="Northen T.R."/>
            <person name="Ramamoorthy G."/>
            <person name="Schmitz R.J."/>
            <person name="Gryganskyi A."/>
            <person name="Culley D."/>
            <person name="Magnuson J."/>
            <person name="James T.Y."/>
            <person name="O'Malley M.A."/>
            <person name="Stajich J.E."/>
            <person name="Spatafora J.W."/>
            <person name="Visel A."/>
            <person name="Grigoriev I.V."/>
        </authorList>
    </citation>
    <scope>NUCLEOTIDE SEQUENCE [LARGE SCALE GENOMIC DNA]</scope>
    <source>
        <strain evidence="3 4">NRRL Y-17943</strain>
    </source>
</reference>
<keyword evidence="2" id="KW-0732">Signal</keyword>
<accession>A0A1Y1UKD4</accession>
<evidence type="ECO:0000256" key="1">
    <source>
        <dbReference type="SAM" id="MobiDB-lite"/>
    </source>
</evidence>
<feature type="region of interest" description="Disordered" evidence="1">
    <location>
        <begin position="27"/>
        <end position="48"/>
    </location>
</feature>
<dbReference type="Proteomes" id="UP000193218">
    <property type="component" value="Unassembled WGS sequence"/>
</dbReference>
<sequence>MPLIIPTLIFAVALSLLPYVEDDIVTTEEEDSTGRKTPAYGAGGQLTEIEGRSPQVRKELRLTQPTCCLTSHRRLQALSY</sequence>
<protein>
    <submittedName>
        <fullName evidence="3">Uncharacterized protein</fullName>
    </submittedName>
</protein>
<evidence type="ECO:0000256" key="2">
    <source>
        <dbReference type="SAM" id="SignalP"/>
    </source>
</evidence>
<dbReference type="RefSeq" id="XP_021871572.1">
    <property type="nucleotide sequence ID" value="XM_022019081.1"/>
</dbReference>
<organism evidence="3 4">
    <name type="scientific">Kockovaella imperatae</name>
    <dbReference type="NCBI Taxonomy" id="4999"/>
    <lineage>
        <taxon>Eukaryota</taxon>
        <taxon>Fungi</taxon>
        <taxon>Dikarya</taxon>
        <taxon>Basidiomycota</taxon>
        <taxon>Agaricomycotina</taxon>
        <taxon>Tremellomycetes</taxon>
        <taxon>Tremellales</taxon>
        <taxon>Cuniculitremaceae</taxon>
        <taxon>Kockovaella</taxon>
    </lineage>
</organism>
<dbReference type="EMBL" id="NBSH01000005">
    <property type="protein sequence ID" value="ORX37585.1"/>
    <property type="molecule type" value="Genomic_DNA"/>
</dbReference>
<dbReference type="GeneID" id="33560890"/>
<feature type="chain" id="PRO_5012033513" evidence="2">
    <location>
        <begin position="23"/>
        <end position="80"/>
    </location>
</feature>
<proteinExistence type="predicted"/>